<feature type="region of interest" description="Disordered" evidence="4">
    <location>
        <begin position="400"/>
        <end position="446"/>
    </location>
</feature>
<dbReference type="GO" id="GO:0005634">
    <property type="term" value="C:nucleus"/>
    <property type="evidence" value="ECO:0007669"/>
    <property type="project" value="UniProtKB-SubCell"/>
</dbReference>
<dbReference type="AlphaFoldDB" id="A0A1V6PE41"/>
<name>A0A1V6PE41_9EURO</name>
<dbReference type="PANTHER" id="PTHR19303:SF62">
    <property type="entry name" value="HTH CENPB-TYPE DOMAIN-CONTAINING PROTEIN-RELATED"/>
    <property type="match status" value="1"/>
</dbReference>
<evidence type="ECO:0000256" key="3">
    <source>
        <dbReference type="ARBA" id="ARBA00023242"/>
    </source>
</evidence>
<accession>A0A1V6PE41</accession>
<dbReference type="InterPro" id="IPR050863">
    <property type="entry name" value="CenT-Element_Derived"/>
</dbReference>
<comment type="subcellular location">
    <subcellularLocation>
        <location evidence="1">Nucleus</location>
    </subcellularLocation>
</comment>
<evidence type="ECO:0000256" key="1">
    <source>
        <dbReference type="ARBA" id="ARBA00004123"/>
    </source>
</evidence>
<dbReference type="Pfam" id="PF03184">
    <property type="entry name" value="DDE_1"/>
    <property type="match status" value="1"/>
</dbReference>
<sequence>MPPKRSQKAQKSIEQEGRISLAIKAIQNGRITTIAAAARSFDVPRTTLADRMKGIPNLYEARGTGHKFTQLEEESIQDWLISMDQRGAALTIAMLRDMANLLLEHRGDNAPQTVGKNWPTQYIKRHPELTTRFSRKYDYKRALMEDPNTIIEWFNLVEKTIAQYGITSDDIYNFDESGFAMGISATTKVITQSFYTGRRGVLQPGNREWVTVIESICASGRALPPYVIFKGKHFMVRWFDDLPKHWALNVSPNGWTSNEIGVDWLQKHFIPHTISQTKGKHRLLVLDGHDSHLTATFDKICQENNIIPICMPPHASHLLQPLDVGCFAVLKRSYGTRVAEYTRLGIDSIEKDDFLDIFPAARDDSFKEFIVQNAFAATGLVPLDPDRVLSKLNIRLQSPPLQERPVSQGSTSGSNISTGIPRTTKQLEKRKSRLNSGLSSAADKISSPTKRDLQQFYDMSVKLVHEHILMRDEIKRLREGNRKQTKKRERSKKRMPNIGSLTEVLDPTTNVGGEGGVGHLVLPEARLGILIKSHHEHSIPHESYSVAPQLLNIVIGIPSVLSLQDPPSSTPISKEFNDPEVLRIIGALNTRTLQAERRQARSEQELVAIRESLSQSRSELEEIVRLTELLYEVNRRMGSMMDYLFKEQGIKHGFGDAESFNLMFDLVVKGVDAEEAGQAPKCEKCEEQGGDPTGSRASAPAELNSGSGVN</sequence>
<comment type="caution">
    <text evidence="6">The sequence shown here is derived from an EMBL/GenBank/DDBJ whole genome shotgun (WGS) entry which is preliminary data.</text>
</comment>
<dbReference type="InterPro" id="IPR006600">
    <property type="entry name" value="HTH_CenpB_DNA-bd_dom"/>
</dbReference>
<reference evidence="7" key="1">
    <citation type="journal article" date="2017" name="Nat. Microbiol.">
        <title>Global analysis of biosynthetic gene clusters reveals vast potential of secondary metabolite production in Penicillium species.</title>
        <authorList>
            <person name="Nielsen J.C."/>
            <person name="Grijseels S."/>
            <person name="Prigent S."/>
            <person name="Ji B."/>
            <person name="Dainat J."/>
            <person name="Nielsen K.F."/>
            <person name="Frisvad J.C."/>
            <person name="Workman M."/>
            <person name="Nielsen J."/>
        </authorList>
    </citation>
    <scope>NUCLEOTIDE SEQUENCE [LARGE SCALE GENOMIC DNA]</scope>
    <source>
        <strain evidence="7">IBT 31811</strain>
    </source>
</reference>
<dbReference type="GO" id="GO:0003677">
    <property type="term" value="F:DNA binding"/>
    <property type="evidence" value="ECO:0007669"/>
    <property type="project" value="UniProtKB-KW"/>
</dbReference>
<dbReference type="Gene3D" id="1.10.10.60">
    <property type="entry name" value="Homeodomain-like"/>
    <property type="match status" value="1"/>
</dbReference>
<evidence type="ECO:0000313" key="7">
    <source>
        <dbReference type="Proteomes" id="UP000191672"/>
    </source>
</evidence>
<feature type="domain" description="HTH CENPB-type" evidence="5">
    <location>
        <begin position="60"/>
        <end position="132"/>
    </location>
</feature>
<dbReference type="PANTHER" id="PTHR19303">
    <property type="entry name" value="TRANSPOSON"/>
    <property type="match status" value="1"/>
</dbReference>
<keyword evidence="2" id="KW-0238">DNA-binding</keyword>
<gene>
    <name evidence="6" type="ORF">PENANT_c157G05220</name>
</gene>
<protein>
    <recommendedName>
        <fullName evidence="5">HTH CENPB-type domain-containing protein</fullName>
    </recommendedName>
</protein>
<dbReference type="Pfam" id="PF03221">
    <property type="entry name" value="HTH_Tnp_Tc5"/>
    <property type="match status" value="1"/>
</dbReference>
<keyword evidence="3" id="KW-0539">Nucleus</keyword>
<evidence type="ECO:0000313" key="6">
    <source>
        <dbReference type="EMBL" id="OQD75268.1"/>
    </source>
</evidence>
<evidence type="ECO:0000256" key="4">
    <source>
        <dbReference type="SAM" id="MobiDB-lite"/>
    </source>
</evidence>
<dbReference type="SUPFAM" id="SSF46689">
    <property type="entry name" value="Homeodomain-like"/>
    <property type="match status" value="1"/>
</dbReference>
<evidence type="ECO:0000259" key="5">
    <source>
        <dbReference type="PROSITE" id="PS51253"/>
    </source>
</evidence>
<dbReference type="InterPro" id="IPR009057">
    <property type="entry name" value="Homeodomain-like_sf"/>
</dbReference>
<dbReference type="STRING" id="416450.A0A1V6PE41"/>
<dbReference type="InterPro" id="IPR036397">
    <property type="entry name" value="RNaseH_sf"/>
</dbReference>
<keyword evidence="7" id="KW-1185">Reference proteome</keyword>
<dbReference type="PROSITE" id="PS51253">
    <property type="entry name" value="HTH_CENPB"/>
    <property type="match status" value="1"/>
</dbReference>
<evidence type="ECO:0000256" key="2">
    <source>
        <dbReference type="ARBA" id="ARBA00023125"/>
    </source>
</evidence>
<dbReference type="InterPro" id="IPR004875">
    <property type="entry name" value="DDE_SF_endonuclease_dom"/>
</dbReference>
<dbReference type="Gene3D" id="3.30.420.10">
    <property type="entry name" value="Ribonuclease H-like superfamily/Ribonuclease H"/>
    <property type="match status" value="1"/>
</dbReference>
<feature type="compositionally biased region" description="Low complexity" evidence="4">
    <location>
        <begin position="407"/>
        <end position="420"/>
    </location>
</feature>
<feature type="region of interest" description="Disordered" evidence="4">
    <location>
        <begin position="677"/>
        <end position="710"/>
    </location>
</feature>
<proteinExistence type="predicted"/>
<dbReference type="Proteomes" id="UP000191672">
    <property type="component" value="Unassembled WGS sequence"/>
</dbReference>
<organism evidence="6 7">
    <name type="scientific">Penicillium antarcticum</name>
    <dbReference type="NCBI Taxonomy" id="416450"/>
    <lineage>
        <taxon>Eukaryota</taxon>
        <taxon>Fungi</taxon>
        <taxon>Dikarya</taxon>
        <taxon>Ascomycota</taxon>
        <taxon>Pezizomycotina</taxon>
        <taxon>Eurotiomycetes</taxon>
        <taxon>Eurotiomycetidae</taxon>
        <taxon>Eurotiales</taxon>
        <taxon>Aspergillaceae</taxon>
        <taxon>Penicillium</taxon>
    </lineage>
</organism>
<dbReference type="EMBL" id="MDYN01000157">
    <property type="protein sequence ID" value="OQD75268.1"/>
    <property type="molecule type" value="Genomic_DNA"/>
</dbReference>
<dbReference type="Pfam" id="PF05225">
    <property type="entry name" value="HTH_psq"/>
    <property type="match status" value="1"/>
</dbReference>
<dbReference type="InterPro" id="IPR007889">
    <property type="entry name" value="HTH_Psq"/>
</dbReference>